<gene>
    <name evidence="2" type="primary">57</name>
    <name evidence="2" type="ORF">PBI_KSSJEB_57</name>
</gene>
<keyword evidence="1" id="KW-0812">Transmembrane</keyword>
<proteinExistence type="predicted"/>
<dbReference type="KEGG" id="vg:40234246"/>
<name>G1D701_9CAUD</name>
<dbReference type="GeneID" id="40234246"/>
<dbReference type="RefSeq" id="YP_009637495.1">
    <property type="nucleotide sequence ID" value="NC_042326.1"/>
</dbReference>
<organism evidence="2 3">
    <name type="scientific">Mycobacterium phage KSSJEB</name>
    <dbReference type="NCBI Taxonomy" id="2922216"/>
    <lineage>
        <taxon>Viruses</taxon>
        <taxon>Duplodnaviria</taxon>
        <taxon>Heunggongvirae</taxon>
        <taxon>Uroviricota</taxon>
        <taxon>Caudoviricetes</taxon>
        <taxon>Fromanvirus</taxon>
        <taxon>Fromanvirus kssjeb</taxon>
    </lineage>
</organism>
<evidence type="ECO:0000313" key="3">
    <source>
        <dbReference type="Proteomes" id="UP000008421"/>
    </source>
</evidence>
<keyword evidence="1" id="KW-1133">Transmembrane helix</keyword>
<dbReference type="EMBL" id="JF937110">
    <property type="protein sequence ID" value="AEK10549.1"/>
    <property type="molecule type" value="Genomic_DNA"/>
</dbReference>
<keyword evidence="3" id="KW-1185">Reference proteome</keyword>
<evidence type="ECO:0000256" key="1">
    <source>
        <dbReference type="SAM" id="Phobius"/>
    </source>
</evidence>
<sequence>MNFFMYVIYPTMTFWLGFWIGVTW</sequence>
<protein>
    <submittedName>
        <fullName evidence="2">Uncharacterized protein</fullName>
    </submittedName>
</protein>
<evidence type="ECO:0000313" key="2">
    <source>
        <dbReference type="EMBL" id="AEK10549.1"/>
    </source>
</evidence>
<accession>G1D701</accession>
<feature type="transmembrane region" description="Helical" evidence="1">
    <location>
        <begin position="6"/>
        <end position="22"/>
    </location>
</feature>
<dbReference type="Proteomes" id="UP000008421">
    <property type="component" value="Segment"/>
</dbReference>
<keyword evidence="1" id="KW-0472">Membrane</keyword>
<reference evidence="2 3" key="1">
    <citation type="journal article" date="2012" name="J. Virol.">
        <title>Complete Genome Sequences of 138 Mycobacteriophages.</title>
        <authorList>
            <consortium name="the Science Education Alliance Phage Hunters Advancing Genomics and Evolutionary Science Program"/>
            <consortium name="the KwaZulu-Natal Research Institute for Tuberculosis and HIV Mycobacterial Genetics Course Students"/>
            <consortium name="the Phage Hunters Integrating Research and Education Program"/>
            <person name="Hatfull G.F."/>
        </authorList>
    </citation>
    <scope>NUCLEOTIDE SEQUENCE [LARGE SCALE GENOMIC DNA]</scope>
    <source>
        <strain evidence="2">KSSJEB</strain>
    </source>
</reference>